<sequence>MSGILDQAKAAATSAYETGSNLAQQAAAATSDLANQAANSETGKSVTAQAHNLGAQAQAALSGAAVKAGELSGVAHQQAHNLAPGVVPAPEAGVDKSSDLEPEKPADRQELQKLLQRRPTAEELKRQGILKGDPGDSLAGKRADLERSMLEDKLEKDIAARPTEEELVKKGILSPTDEKPPADFK</sequence>
<feature type="compositionally biased region" description="Basic and acidic residues" evidence="3">
    <location>
        <begin position="93"/>
        <end position="111"/>
    </location>
</feature>
<dbReference type="STRING" id="4999.A0A1Y1US14"/>
<proteinExistence type="predicted"/>
<gene>
    <name evidence="4" type="ORF">BD324DRAFT_615741</name>
</gene>
<evidence type="ECO:0000313" key="5">
    <source>
        <dbReference type="Proteomes" id="UP000193218"/>
    </source>
</evidence>
<keyword evidence="1" id="KW-0677">Repeat</keyword>
<dbReference type="InParanoid" id="A0A1Y1US14"/>
<feature type="compositionally biased region" description="Basic and acidic residues" evidence="3">
    <location>
        <begin position="139"/>
        <end position="169"/>
    </location>
</feature>
<evidence type="ECO:0000313" key="4">
    <source>
        <dbReference type="EMBL" id="ORX39975.1"/>
    </source>
</evidence>
<evidence type="ECO:0000256" key="1">
    <source>
        <dbReference type="ARBA" id="ARBA00022737"/>
    </source>
</evidence>
<name>A0A1Y1US14_9TREE</name>
<reference evidence="4 5" key="1">
    <citation type="submission" date="2017-03" db="EMBL/GenBank/DDBJ databases">
        <title>Widespread Adenine N6-methylation of Active Genes in Fungi.</title>
        <authorList>
            <consortium name="DOE Joint Genome Institute"/>
            <person name="Mondo S.J."/>
            <person name="Dannebaum R.O."/>
            <person name="Kuo R.C."/>
            <person name="Louie K.B."/>
            <person name="Bewick A.J."/>
            <person name="Labutti K."/>
            <person name="Haridas S."/>
            <person name="Kuo A."/>
            <person name="Salamov A."/>
            <person name="Ahrendt S.R."/>
            <person name="Lau R."/>
            <person name="Bowen B.P."/>
            <person name="Lipzen A."/>
            <person name="Sullivan W."/>
            <person name="Andreopoulos W.B."/>
            <person name="Clum A."/>
            <person name="Lindquist E."/>
            <person name="Daum C."/>
            <person name="Northen T.R."/>
            <person name="Ramamoorthy G."/>
            <person name="Schmitz R.J."/>
            <person name="Gryganskyi A."/>
            <person name="Culley D."/>
            <person name="Magnuson J."/>
            <person name="James T.Y."/>
            <person name="O'Malley M.A."/>
            <person name="Stajich J.E."/>
            <person name="Spatafora J.W."/>
            <person name="Visel A."/>
            <person name="Grigoriev I.V."/>
        </authorList>
    </citation>
    <scope>NUCLEOTIDE SEQUENCE [LARGE SCALE GENOMIC DNA]</scope>
    <source>
        <strain evidence="4 5">NRRL Y-17943</strain>
    </source>
</reference>
<dbReference type="GeneID" id="33556564"/>
<evidence type="ECO:0008006" key="6">
    <source>
        <dbReference type="Google" id="ProtNLM"/>
    </source>
</evidence>
<evidence type="ECO:0000256" key="3">
    <source>
        <dbReference type="SAM" id="MobiDB-lite"/>
    </source>
</evidence>
<protein>
    <recommendedName>
        <fullName evidence="6">RPEL repeat protein</fullName>
    </recommendedName>
</protein>
<dbReference type="RefSeq" id="XP_021873760.1">
    <property type="nucleotide sequence ID" value="XM_022014756.1"/>
</dbReference>
<organism evidence="4 5">
    <name type="scientific">Kockovaella imperatae</name>
    <dbReference type="NCBI Taxonomy" id="4999"/>
    <lineage>
        <taxon>Eukaryota</taxon>
        <taxon>Fungi</taxon>
        <taxon>Dikarya</taxon>
        <taxon>Basidiomycota</taxon>
        <taxon>Agaricomycotina</taxon>
        <taxon>Tremellomycetes</taxon>
        <taxon>Tremellales</taxon>
        <taxon>Cuniculitremaceae</taxon>
        <taxon>Kockovaella</taxon>
    </lineage>
</organism>
<accession>A0A1Y1US14</accession>
<dbReference type="InterPro" id="IPR004018">
    <property type="entry name" value="RPEL_repeat"/>
</dbReference>
<evidence type="ECO:0000256" key="2">
    <source>
        <dbReference type="PROSITE-ProRule" id="PRU00401"/>
    </source>
</evidence>
<feature type="repeat" description="RPEL" evidence="2">
    <location>
        <begin position="152"/>
        <end position="177"/>
    </location>
</feature>
<dbReference type="EMBL" id="NBSH01000002">
    <property type="protein sequence ID" value="ORX39975.1"/>
    <property type="molecule type" value="Genomic_DNA"/>
</dbReference>
<feature type="compositionally biased region" description="Basic and acidic residues" evidence="3">
    <location>
        <begin position="176"/>
        <end position="185"/>
    </location>
</feature>
<dbReference type="Pfam" id="PF02755">
    <property type="entry name" value="RPEL"/>
    <property type="match status" value="2"/>
</dbReference>
<dbReference type="Gene3D" id="6.10.140.2040">
    <property type="match status" value="1"/>
</dbReference>
<dbReference type="AlphaFoldDB" id="A0A1Y1US14"/>
<comment type="caution">
    <text evidence="4">The sequence shown here is derived from an EMBL/GenBank/DDBJ whole genome shotgun (WGS) entry which is preliminary data.</text>
</comment>
<feature type="region of interest" description="Disordered" evidence="3">
    <location>
        <begin position="77"/>
        <end position="185"/>
    </location>
</feature>
<keyword evidence="5" id="KW-1185">Reference proteome</keyword>
<dbReference type="OrthoDB" id="197676at2759"/>
<dbReference type="SMART" id="SM00707">
    <property type="entry name" value="RPEL"/>
    <property type="match status" value="2"/>
</dbReference>
<dbReference type="PROSITE" id="PS51073">
    <property type="entry name" value="RPEL"/>
    <property type="match status" value="1"/>
</dbReference>
<dbReference type="Proteomes" id="UP000193218">
    <property type="component" value="Unassembled WGS sequence"/>
</dbReference>